<sequence length="530" mass="58375">MKKKALVIIGVALTCGGVRAQDGLKNAAALSLPLTDKKIVVAHCMTNIIRYKGHKFEDSCNPDFFSPTGNITASIGGLTQVLPMEDTLLTGAPLDSAVAFDLRAARASGIDAFQFYYPLHTEAWDEIIEAYFRVSEALHIPFSFTFCISHPSGGTQADRVASFAGRINRIMDAVGRDNPRWLRTPDGRLVVYLWAGAGLADIPEGTGVGAGGSDADVPRTPAYYVARAFTDLATAVHERFACIYDINEQITSVKLNDILDYFPACWIWTLPYREHYIGNLVAATCAKRHRSFTGSAFCDFYTSKLLAKGTWNIFSAEGAAAAGLQKSDRKYIVTGLSYNFRKLWEFGIDHDVPVMNIITWNDYPEGHHLAPEINHNEGFSILLNYYKSVWKKEPSPYADRDVAIAFFKQYARATKPSPYDFTLVPVETGIDPASEDSVDVVTLLRKASTLTVNGQSVSVPAGMADTRFFQAQGPVQVAVGRNGASVLAFTTPAWITLHPLRTNRLTYSYSSEHRTFFAPLVGTHNLWPTP</sequence>
<name>A0A4R8DTQ3_9BACT</name>
<accession>A0A4R8DTQ3</accession>
<dbReference type="AlphaFoldDB" id="A0A4R8DTQ3"/>
<feature type="chain" id="PRO_5020650746" evidence="1">
    <location>
        <begin position="21"/>
        <end position="530"/>
    </location>
</feature>
<evidence type="ECO:0000313" key="2">
    <source>
        <dbReference type="EMBL" id="TDX00815.1"/>
    </source>
</evidence>
<dbReference type="GO" id="GO:0051118">
    <property type="term" value="F:glucan endo-1,3-alpha-glucosidase activity"/>
    <property type="evidence" value="ECO:0007669"/>
    <property type="project" value="InterPro"/>
</dbReference>
<feature type="signal peptide" evidence="1">
    <location>
        <begin position="1"/>
        <end position="20"/>
    </location>
</feature>
<comment type="caution">
    <text evidence="2">The sequence shown here is derived from an EMBL/GenBank/DDBJ whole genome shotgun (WGS) entry which is preliminary data.</text>
</comment>
<keyword evidence="2" id="KW-0378">Hydrolase</keyword>
<dbReference type="Proteomes" id="UP000294498">
    <property type="component" value="Unassembled WGS sequence"/>
</dbReference>
<dbReference type="RefSeq" id="WP_133992826.1">
    <property type="nucleotide sequence ID" value="NZ_SODV01000001.1"/>
</dbReference>
<gene>
    <name evidence="2" type="ORF">EDB95_1844</name>
</gene>
<dbReference type="InterPro" id="IPR005197">
    <property type="entry name" value="Glyco_hydro_71"/>
</dbReference>
<proteinExistence type="predicted"/>
<evidence type="ECO:0000313" key="3">
    <source>
        <dbReference type="Proteomes" id="UP000294498"/>
    </source>
</evidence>
<dbReference type="Pfam" id="PF03659">
    <property type="entry name" value="Glyco_hydro_71"/>
    <property type="match status" value="1"/>
</dbReference>
<dbReference type="EMBL" id="SODV01000001">
    <property type="protein sequence ID" value="TDX00815.1"/>
    <property type="molecule type" value="Genomic_DNA"/>
</dbReference>
<evidence type="ECO:0000256" key="1">
    <source>
        <dbReference type="SAM" id="SignalP"/>
    </source>
</evidence>
<dbReference type="OrthoDB" id="976137at2"/>
<keyword evidence="1" id="KW-0732">Signal</keyword>
<dbReference type="Gene3D" id="3.20.20.80">
    <property type="entry name" value="Glycosidases"/>
    <property type="match status" value="1"/>
</dbReference>
<keyword evidence="3" id="KW-1185">Reference proteome</keyword>
<organism evidence="2 3">
    <name type="scientific">Dinghuibacter silviterrae</name>
    <dbReference type="NCBI Taxonomy" id="1539049"/>
    <lineage>
        <taxon>Bacteria</taxon>
        <taxon>Pseudomonadati</taxon>
        <taxon>Bacteroidota</taxon>
        <taxon>Chitinophagia</taxon>
        <taxon>Chitinophagales</taxon>
        <taxon>Chitinophagaceae</taxon>
        <taxon>Dinghuibacter</taxon>
    </lineage>
</organism>
<reference evidence="2 3" key="1">
    <citation type="submission" date="2019-03" db="EMBL/GenBank/DDBJ databases">
        <title>Genomic Encyclopedia of Type Strains, Phase IV (KMG-IV): sequencing the most valuable type-strain genomes for metagenomic binning, comparative biology and taxonomic classification.</title>
        <authorList>
            <person name="Goeker M."/>
        </authorList>
    </citation>
    <scope>NUCLEOTIDE SEQUENCE [LARGE SCALE GENOMIC DNA]</scope>
    <source>
        <strain evidence="2 3">DSM 100059</strain>
    </source>
</reference>
<protein>
    <submittedName>
        <fullName evidence="2">Glycosyl hydrolase family 71</fullName>
    </submittedName>
</protein>